<gene>
    <name evidence="1" type="ORF">CROQUDRAFT_94823</name>
</gene>
<comment type="caution">
    <text evidence="1">The sequence shown here is derived from an EMBL/GenBank/DDBJ whole genome shotgun (WGS) entry which is preliminary data.</text>
</comment>
<protein>
    <submittedName>
        <fullName evidence="1">Uncharacterized protein</fullName>
    </submittedName>
</protein>
<dbReference type="EMBL" id="MU167291">
    <property type="protein sequence ID" value="KAG0144675.1"/>
    <property type="molecule type" value="Genomic_DNA"/>
</dbReference>
<accession>A0A9P6NDF1</accession>
<reference evidence="1" key="1">
    <citation type="submission" date="2013-11" db="EMBL/GenBank/DDBJ databases">
        <title>Genome sequence of the fusiform rust pathogen reveals effectors for host alternation and coevolution with pine.</title>
        <authorList>
            <consortium name="DOE Joint Genome Institute"/>
            <person name="Smith K."/>
            <person name="Pendleton A."/>
            <person name="Kubisiak T."/>
            <person name="Anderson C."/>
            <person name="Salamov A."/>
            <person name="Aerts A."/>
            <person name="Riley R."/>
            <person name="Clum A."/>
            <person name="Lindquist E."/>
            <person name="Ence D."/>
            <person name="Campbell M."/>
            <person name="Kronenberg Z."/>
            <person name="Feau N."/>
            <person name="Dhillon B."/>
            <person name="Hamelin R."/>
            <person name="Burleigh J."/>
            <person name="Smith J."/>
            <person name="Yandell M."/>
            <person name="Nelson C."/>
            <person name="Grigoriev I."/>
            <person name="Davis J."/>
        </authorList>
    </citation>
    <scope>NUCLEOTIDE SEQUENCE</scope>
    <source>
        <strain evidence="1">G11</strain>
    </source>
</reference>
<keyword evidence="2" id="KW-1185">Reference proteome</keyword>
<dbReference type="Proteomes" id="UP000886653">
    <property type="component" value="Unassembled WGS sequence"/>
</dbReference>
<name>A0A9P6NDF1_9BASI</name>
<proteinExistence type="predicted"/>
<evidence type="ECO:0000313" key="1">
    <source>
        <dbReference type="EMBL" id="KAG0144675.1"/>
    </source>
</evidence>
<organism evidence="1 2">
    <name type="scientific">Cronartium quercuum f. sp. fusiforme G11</name>
    <dbReference type="NCBI Taxonomy" id="708437"/>
    <lineage>
        <taxon>Eukaryota</taxon>
        <taxon>Fungi</taxon>
        <taxon>Dikarya</taxon>
        <taxon>Basidiomycota</taxon>
        <taxon>Pucciniomycotina</taxon>
        <taxon>Pucciniomycetes</taxon>
        <taxon>Pucciniales</taxon>
        <taxon>Coleosporiaceae</taxon>
        <taxon>Cronartium</taxon>
    </lineage>
</organism>
<sequence length="94" mass="10421">MGCALLKFGQARSKLWSRFSFGLVHPSLLVLITPLRSPTAAVPTSEWDMENEISKANDLVTVTRKPIRPNLLGSYLLHLTTCKAFSLLSSPKDH</sequence>
<evidence type="ECO:0000313" key="2">
    <source>
        <dbReference type="Proteomes" id="UP000886653"/>
    </source>
</evidence>
<dbReference type="AlphaFoldDB" id="A0A9P6NDF1"/>